<evidence type="ECO:0000313" key="4">
    <source>
        <dbReference type="Proteomes" id="UP000824169"/>
    </source>
</evidence>
<dbReference type="PANTHER" id="PTHR43566:SF2">
    <property type="entry name" value="DUF4143 DOMAIN-CONTAINING PROTEIN"/>
    <property type="match status" value="1"/>
</dbReference>
<dbReference type="GO" id="GO:0005524">
    <property type="term" value="F:ATP binding"/>
    <property type="evidence" value="ECO:0007669"/>
    <property type="project" value="UniProtKB-KW"/>
</dbReference>
<keyword evidence="3" id="KW-0067">ATP-binding</keyword>
<feature type="domain" description="DUF4143" evidence="2">
    <location>
        <begin position="201"/>
        <end position="366"/>
    </location>
</feature>
<evidence type="ECO:0000259" key="1">
    <source>
        <dbReference type="Pfam" id="PF13173"/>
    </source>
</evidence>
<evidence type="ECO:0000313" key="3">
    <source>
        <dbReference type="EMBL" id="HIV25576.1"/>
    </source>
</evidence>
<dbReference type="InterPro" id="IPR027417">
    <property type="entry name" value="P-loop_NTPase"/>
</dbReference>
<dbReference type="Proteomes" id="UP000824169">
    <property type="component" value="Unassembled WGS sequence"/>
</dbReference>
<comment type="caution">
    <text evidence="3">The sequence shown here is derived from an EMBL/GenBank/DDBJ whole genome shotgun (WGS) entry which is preliminary data.</text>
</comment>
<reference evidence="3" key="2">
    <citation type="journal article" date="2021" name="PeerJ">
        <title>Extensive microbial diversity within the chicken gut microbiome revealed by metagenomics and culture.</title>
        <authorList>
            <person name="Gilroy R."/>
            <person name="Ravi A."/>
            <person name="Getino M."/>
            <person name="Pursley I."/>
            <person name="Horton D.L."/>
            <person name="Alikhan N.F."/>
            <person name="Baker D."/>
            <person name="Gharbi K."/>
            <person name="Hall N."/>
            <person name="Watson M."/>
            <person name="Adriaenssens E.M."/>
            <person name="Foster-Nyarko E."/>
            <person name="Jarju S."/>
            <person name="Secka A."/>
            <person name="Antonio M."/>
            <person name="Oren A."/>
            <person name="Chaudhuri R.R."/>
            <person name="La Ragione R."/>
            <person name="Hildebrand F."/>
            <person name="Pallen M.J."/>
        </authorList>
    </citation>
    <scope>NUCLEOTIDE SEQUENCE</scope>
    <source>
        <strain evidence="3">CHK188-20938</strain>
    </source>
</reference>
<dbReference type="AlphaFoldDB" id="A0A9D1P2Y4"/>
<keyword evidence="3" id="KW-0547">Nucleotide-binding</keyword>
<dbReference type="Pfam" id="PF13173">
    <property type="entry name" value="AAA_14"/>
    <property type="match status" value="1"/>
</dbReference>
<dbReference type="SUPFAM" id="SSF52540">
    <property type="entry name" value="P-loop containing nucleoside triphosphate hydrolases"/>
    <property type="match status" value="1"/>
</dbReference>
<organism evidence="3 4">
    <name type="scientific">Candidatus Scatomonas pullistercoris</name>
    <dbReference type="NCBI Taxonomy" id="2840920"/>
    <lineage>
        <taxon>Bacteria</taxon>
        <taxon>Bacillati</taxon>
        <taxon>Bacillota</taxon>
        <taxon>Clostridia</taxon>
        <taxon>Lachnospirales</taxon>
        <taxon>Lachnospiraceae</taxon>
        <taxon>Lachnospiraceae incertae sedis</taxon>
        <taxon>Candidatus Scatomonas</taxon>
    </lineage>
</organism>
<feature type="domain" description="AAA" evidence="1">
    <location>
        <begin position="21"/>
        <end position="137"/>
    </location>
</feature>
<dbReference type="Pfam" id="PF13635">
    <property type="entry name" value="DUF4143"/>
    <property type="match status" value="1"/>
</dbReference>
<dbReference type="EMBL" id="DVOO01000020">
    <property type="protein sequence ID" value="HIV25576.1"/>
    <property type="molecule type" value="Genomic_DNA"/>
</dbReference>
<sequence>MRKYKARIADKILSKRLLGKGAVLIEGAKWCGKTTTAEQIAGSILYMADPEKEQQNLTMAEISPGRLLKGKIPRLIDEWQIAPKLWDAVRFEVDHRDEMGQFILTGSAVPASYEHIHHTGTGRFSWILMRPMSLYESLDSTGEVSLKALFETPEQIEGENSLDLNQLAFLVCRGGWPRATELKGEVALEQAFDYYDAVVKSDISRADGITRNPERVKRLMRSYARNQGSQATNTLLKDDIMANDAESLDTDTVYSYINALQKIFVIEEMEAWNPNLRSKTAIRTSNTRYFVDPSIAVAALGLGPQDLIGDLNTFGLFFETMCIRDLRVFADALNGKVYHFRDKTGLECDAVVHLRNGSYGLIEVKLGGDKLIEEGAENLKTLKNKIDITKMKAPSFLMVLIGVGDYAYRRQDGVYVVPIGCLKD</sequence>
<gene>
    <name evidence="3" type="ORF">IAB71_07300</name>
</gene>
<reference evidence="3" key="1">
    <citation type="submission" date="2020-10" db="EMBL/GenBank/DDBJ databases">
        <authorList>
            <person name="Gilroy R."/>
        </authorList>
    </citation>
    <scope>NUCLEOTIDE SEQUENCE</scope>
    <source>
        <strain evidence="3">CHK188-20938</strain>
    </source>
</reference>
<dbReference type="PANTHER" id="PTHR43566">
    <property type="entry name" value="CONSERVED PROTEIN"/>
    <property type="match status" value="1"/>
</dbReference>
<proteinExistence type="predicted"/>
<dbReference type="InterPro" id="IPR025420">
    <property type="entry name" value="DUF4143"/>
</dbReference>
<dbReference type="InterPro" id="IPR041682">
    <property type="entry name" value="AAA_14"/>
</dbReference>
<protein>
    <submittedName>
        <fullName evidence="3">ATP-binding protein</fullName>
    </submittedName>
</protein>
<accession>A0A9D1P2Y4</accession>
<evidence type="ECO:0000259" key="2">
    <source>
        <dbReference type="Pfam" id="PF13635"/>
    </source>
</evidence>
<name>A0A9D1P2Y4_9FIRM</name>